<accession>A0ACC2RJF9</accession>
<name>A0ACC2RJF9_9FUNG</name>
<dbReference type="Proteomes" id="UP001165960">
    <property type="component" value="Unassembled WGS sequence"/>
</dbReference>
<evidence type="ECO:0000313" key="2">
    <source>
        <dbReference type="Proteomes" id="UP001165960"/>
    </source>
</evidence>
<gene>
    <name evidence="1" type="ORF">DSO57_1016377</name>
</gene>
<keyword evidence="2" id="KW-1185">Reference proteome</keyword>
<protein>
    <submittedName>
        <fullName evidence="1">Uncharacterized protein</fullName>
    </submittedName>
</protein>
<reference evidence="1" key="1">
    <citation type="submission" date="2022-04" db="EMBL/GenBank/DDBJ databases">
        <title>Genome of the entomopathogenic fungus Entomophthora muscae.</title>
        <authorList>
            <person name="Elya C."/>
            <person name="Lovett B.R."/>
            <person name="Lee E."/>
            <person name="Macias A.M."/>
            <person name="Hajek A.E."/>
            <person name="De Bivort B.L."/>
            <person name="Kasson M.T."/>
            <person name="De Fine Licht H.H."/>
            <person name="Stajich J.E."/>
        </authorList>
    </citation>
    <scope>NUCLEOTIDE SEQUENCE</scope>
    <source>
        <strain evidence="1">Berkeley</strain>
    </source>
</reference>
<dbReference type="EMBL" id="QTSX02007166">
    <property type="protein sequence ID" value="KAJ9050233.1"/>
    <property type="molecule type" value="Genomic_DNA"/>
</dbReference>
<organism evidence="1 2">
    <name type="scientific">Entomophthora muscae</name>
    <dbReference type="NCBI Taxonomy" id="34485"/>
    <lineage>
        <taxon>Eukaryota</taxon>
        <taxon>Fungi</taxon>
        <taxon>Fungi incertae sedis</taxon>
        <taxon>Zoopagomycota</taxon>
        <taxon>Entomophthoromycotina</taxon>
        <taxon>Entomophthoromycetes</taxon>
        <taxon>Entomophthorales</taxon>
        <taxon>Entomophthoraceae</taxon>
        <taxon>Entomophthora</taxon>
    </lineage>
</organism>
<sequence length="184" mass="20544">MSQLPHIFYPSPGDKESYCLGCRKFASINSDQEEWEKMIRHLEMTDRGREFIGGEFARLLQDWDQPKEGLAPDEVQVYGRDACLVIGKVLEEFAFMQAKYKLLINHSPLLENDNSSKLVPGYDPGHTLGIGDQEPHSRDAQGLWEGASSPVSNSCLSSLDTWASSIWLRQYGLAQKGGALPVSI</sequence>
<comment type="caution">
    <text evidence="1">The sequence shown here is derived from an EMBL/GenBank/DDBJ whole genome shotgun (WGS) entry which is preliminary data.</text>
</comment>
<proteinExistence type="predicted"/>
<evidence type="ECO:0000313" key="1">
    <source>
        <dbReference type="EMBL" id="KAJ9050233.1"/>
    </source>
</evidence>